<protein>
    <submittedName>
        <fullName evidence="2">Deaminase</fullName>
    </submittedName>
</protein>
<dbReference type="InterPro" id="IPR024072">
    <property type="entry name" value="DHFR-like_dom_sf"/>
</dbReference>
<evidence type="ECO:0000313" key="2">
    <source>
        <dbReference type="EMBL" id="ANU59734.1"/>
    </source>
</evidence>
<evidence type="ECO:0000313" key="3">
    <source>
        <dbReference type="Proteomes" id="UP000092631"/>
    </source>
</evidence>
<dbReference type="GeneID" id="82186967"/>
<name>A0A1C7H5B7_9BACE</name>
<dbReference type="Pfam" id="PF01872">
    <property type="entry name" value="RibD_C"/>
    <property type="match status" value="1"/>
</dbReference>
<dbReference type="InterPro" id="IPR002734">
    <property type="entry name" value="RibDG_C"/>
</dbReference>
<dbReference type="GO" id="GO:0008703">
    <property type="term" value="F:5-amino-6-(5-phosphoribosylamino)uracil reductase activity"/>
    <property type="evidence" value="ECO:0007669"/>
    <property type="project" value="InterPro"/>
</dbReference>
<dbReference type="OrthoDB" id="1032747at2"/>
<evidence type="ECO:0000259" key="1">
    <source>
        <dbReference type="Pfam" id="PF01872"/>
    </source>
</evidence>
<organism evidence="2 3">
    <name type="scientific">Bacteroides caecimuris</name>
    <dbReference type="NCBI Taxonomy" id="1796613"/>
    <lineage>
        <taxon>Bacteria</taxon>
        <taxon>Pseudomonadati</taxon>
        <taxon>Bacteroidota</taxon>
        <taxon>Bacteroidia</taxon>
        <taxon>Bacteroidales</taxon>
        <taxon>Bacteroidaceae</taxon>
        <taxon>Bacteroides</taxon>
    </lineage>
</organism>
<dbReference type="Gene3D" id="3.40.430.10">
    <property type="entry name" value="Dihydrofolate Reductase, subunit A"/>
    <property type="match status" value="1"/>
</dbReference>
<reference evidence="3" key="1">
    <citation type="submission" date="2016-04" db="EMBL/GenBank/DDBJ databases">
        <title>Complete Genome Sequences of Twelve Strains of a Stable Defined Moderately Diverse Mouse Microbiota 2 (sDMDMm2).</title>
        <authorList>
            <person name="Uchimura Y."/>
            <person name="Wyss M."/>
            <person name="Brugiroux S."/>
            <person name="Limenitakis J.P."/>
            <person name="Stecher B."/>
            <person name="McCoy K.D."/>
            <person name="Macpherson A.J."/>
        </authorList>
    </citation>
    <scope>NUCLEOTIDE SEQUENCE [LARGE SCALE GENOMIC DNA]</scope>
    <source>
        <strain evidence="3">I48</strain>
    </source>
</reference>
<dbReference type="GO" id="GO:0009231">
    <property type="term" value="P:riboflavin biosynthetic process"/>
    <property type="evidence" value="ECO:0007669"/>
    <property type="project" value="InterPro"/>
</dbReference>
<dbReference type="KEGG" id="bcae:A4V03_07445"/>
<gene>
    <name evidence="2" type="ORF">A4V03_07445</name>
</gene>
<proteinExistence type="predicted"/>
<dbReference type="RefSeq" id="WP_065540341.1">
    <property type="nucleotide sequence ID" value="NZ_CP015401.2"/>
</dbReference>
<accession>A0A1C7H5B7</accession>
<dbReference type="AlphaFoldDB" id="A0A1C7H5B7"/>
<dbReference type="SUPFAM" id="SSF53597">
    <property type="entry name" value="Dihydrofolate reductase-like"/>
    <property type="match status" value="1"/>
</dbReference>
<dbReference type="EMBL" id="CP015401">
    <property type="protein sequence ID" value="ANU59734.1"/>
    <property type="molecule type" value="Genomic_DNA"/>
</dbReference>
<dbReference type="Proteomes" id="UP000092631">
    <property type="component" value="Chromosome"/>
</dbReference>
<keyword evidence="3" id="KW-1185">Reference proteome</keyword>
<sequence>MKQITLYVYQTIDGCAARADKQVDDAILKADCLLLDEETYLDVFMNHLGWPLAEKETFVVAQADCNLTEKEGVQFITGDAVAELSRMKAAGDGVMVAYGERIAAVLLNSGLADEIVVVTLPKVAGGEEKALRHITGDGAAWVVRSCKVLDGEKVRTVYGRV</sequence>
<feature type="domain" description="Bacterial bifunctional deaminase-reductase C-terminal" evidence="1">
    <location>
        <begin position="54"/>
        <end position="130"/>
    </location>
</feature>